<dbReference type="GO" id="GO:0005886">
    <property type="term" value="C:plasma membrane"/>
    <property type="evidence" value="ECO:0007669"/>
    <property type="project" value="TreeGrafter"/>
</dbReference>
<accession>A0A212CLU4</accession>
<comment type="caution">
    <text evidence="2">The sequence shown here is derived from an EMBL/GenBank/DDBJ whole genome shotgun (WGS) entry which is preliminary data.</text>
</comment>
<dbReference type="PANTHER" id="PTHR23268:SF121">
    <property type="entry name" value="T CELL RECEPTOR BETA VARIABLE 28"/>
    <property type="match status" value="1"/>
</dbReference>
<dbReference type="AlphaFoldDB" id="A0A212CLU4"/>
<evidence type="ECO:0000313" key="2">
    <source>
        <dbReference type="EMBL" id="OWK06824.1"/>
    </source>
</evidence>
<dbReference type="InterPro" id="IPR036179">
    <property type="entry name" value="Ig-like_dom_sf"/>
</dbReference>
<name>A0A212CLU4_CEREH</name>
<sequence length="80" mass="8704">MLPDPALGLRLLHFSINVGMVEEGDVPHGYSVSRKKKESFPLTLESATTNQTSVYLCASSESTAQRGHILSAQKGQMQEV</sequence>
<dbReference type="Proteomes" id="UP000242450">
    <property type="component" value="Chromosome 18"/>
</dbReference>
<dbReference type="GO" id="GO:0007166">
    <property type="term" value="P:cell surface receptor signaling pathway"/>
    <property type="evidence" value="ECO:0007669"/>
    <property type="project" value="TreeGrafter"/>
</dbReference>
<keyword evidence="3" id="KW-1185">Reference proteome</keyword>
<dbReference type="InterPro" id="IPR013783">
    <property type="entry name" value="Ig-like_fold"/>
</dbReference>
<dbReference type="OrthoDB" id="9717020at2759"/>
<dbReference type="EMBL" id="MKHE01000018">
    <property type="protein sequence ID" value="OWK06824.1"/>
    <property type="molecule type" value="Genomic_DNA"/>
</dbReference>
<dbReference type="Gene3D" id="2.60.40.10">
    <property type="entry name" value="Immunoglobulins"/>
    <property type="match status" value="1"/>
</dbReference>
<protein>
    <recommendedName>
        <fullName evidence="4">Immunoglobulin V-set domain-containing protein</fullName>
    </recommendedName>
</protein>
<evidence type="ECO:0008006" key="4">
    <source>
        <dbReference type="Google" id="ProtNLM"/>
    </source>
</evidence>
<reference evidence="2 3" key="1">
    <citation type="journal article" date="2018" name="Mol. Genet. Genomics">
        <title>The red deer Cervus elaphus genome CerEla1.0: sequencing, annotating, genes, and chromosomes.</title>
        <authorList>
            <person name="Bana N.A."/>
            <person name="Nyiri A."/>
            <person name="Nagy J."/>
            <person name="Frank K."/>
            <person name="Nagy T."/>
            <person name="Steger V."/>
            <person name="Schiller M."/>
            <person name="Lakatos P."/>
            <person name="Sugar L."/>
            <person name="Horn P."/>
            <person name="Barta E."/>
            <person name="Orosz L."/>
        </authorList>
    </citation>
    <scope>NUCLEOTIDE SEQUENCE [LARGE SCALE GENOMIC DNA]</scope>
    <source>
        <strain evidence="2">Hungarian</strain>
    </source>
</reference>
<evidence type="ECO:0000313" key="3">
    <source>
        <dbReference type="Proteomes" id="UP000242450"/>
    </source>
</evidence>
<dbReference type="GO" id="GO:0002376">
    <property type="term" value="P:immune system process"/>
    <property type="evidence" value="ECO:0007669"/>
    <property type="project" value="UniProtKB-KW"/>
</dbReference>
<dbReference type="PANTHER" id="PTHR23268">
    <property type="entry name" value="T-CELL RECEPTOR BETA CHAIN"/>
    <property type="match status" value="1"/>
</dbReference>
<dbReference type="InterPro" id="IPR050413">
    <property type="entry name" value="TCR_beta_variable"/>
</dbReference>
<proteinExistence type="predicted"/>
<keyword evidence="1" id="KW-0391">Immunity</keyword>
<gene>
    <name evidence="2" type="ORF">Celaphus_00012347</name>
</gene>
<dbReference type="SUPFAM" id="SSF48726">
    <property type="entry name" value="Immunoglobulin"/>
    <property type="match status" value="1"/>
</dbReference>
<organism evidence="2 3">
    <name type="scientific">Cervus elaphus hippelaphus</name>
    <name type="common">European red deer</name>
    <dbReference type="NCBI Taxonomy" id="46360"/>
    <lineage>
        <taxon>Eukaryota</taxon>
        <taxon>Metazoa</taxon>
        <taxon>Chordata</taxon>
        <taxon>Craniata</taxon>
        <taxon>Vertebrata</taxon>
        <taxon>Euteleostomi</taxon>
        <taxon>Mammalia</taxon>
        <taxon>Eutheria</taxon>
        <taxon>Laurasiatheria</taxon>
        <taxon>Artiodactyla</taxon>
        <taxon>Ruminantia</taxon>
        <taxon>Pecora</taxon>
        <taxon>Cervidae</taxon>
        <taxon>Cervinae</taxon>
        <taxon>Cervus</taxon>
    </lineage>
</organism>
<evidence type="ECO:0000256" key="1">
    <source>
        <dbReference type="ARBA" id="ARBA00022859"/>
    </source>
</evidence>